<dbReference type="Proteomes" id="UP000275256">
    <property type="component" value="Unassembled WGS sequence"/>
</dbReference>
<evidence type="ECO:0000313" key="3">
    <source>
        <dbReference type="EMBL" id="RMB59970.1"/>
    </source>
</evidence>
<sequence>MSTEQPGQRADRPPRGPRDKKAQGSYLVIGIVFVVVAISMSFGDSSAWVVFLILGITFLAMSGTKQYGRKPRPGDAPEDAP</sequence>
<keyword evidence="2" id="KW-0472">Membrane</keyword>
<name>A0A3M0G4N9_9ACTN</name>
<feature type="transmembrane region" description="Helical" evidence="2">
    <location>
        <begin position="24"/>
        <end position="42"/>
    </location>
</feature>
<dbReference type="EMBL" id="REFW01000002">
    <property type="protein sequence ID" value="RMB59970.1"/>
    <property type="molecule type" value="Genomic_DNA"/>
</dbReference>
<dbReference type="AlphaFoldDB" id="A0A3M0G4N9"/>
<feature type="region of interest" description="Disordered" evidence="1">
    <location>
        <begin position="1"/>
        <end position="22"/>
    </location>
</feature>
<feature type="compositionally biased region" description="Basic and acidic residues" evidence="1">
    <location>
        <begin position="9"/>
        <end position="22"/>
    </location>
</feature>
<protein>
    <submittedName>
        <fullName evidence="3">Uncharacterized protein</fullName>
    </submittedName>
</protein>
<comment type="caution">
    <text evidence="3">The sequence shown here is derived from an EMBL/GenBank/DDBJ whole genome shotgun (WGS) entry which is preliminary data.</text>
</comment>
<gene>
    <name evidence="3" type="ORF">EAX62_09600</name>
</gene>
<dbReference type="RefSeq" id="WP_121901451.1">
    <property type="nucleotide sequence ID" value="NZ_REFW01000002.1"/>
</dbReference>
<keyword evidence="4" id="KW-1185">Reference proteome</keyword>
<evidence type="ECO:0000256" key="2">
    <source>
        <dbReference type="SAM" id="Phobius"/>
    </source>
</evidence>
<reference evidence="3 4" key="1">
    <citation type="submission" date="2018-10" db="EMBL/GenBank/DDBJ databases">
        <title>Tessaracoccus antarcticuss sp. nov., isolated from sediment.</title>
        <authorList>
            <person name="Zhou L.Y."/>
            <person name="Du Z.J."/>
        </authorList>
    </citation>
    <scope>NUCLEOTIDE SEQUENCE [LARGE SCALE GENOMIC DNA]</scope>
    <source>
        <strain evidence="3 4">JDX10</strain>
    </source>
</reference>
<proteinExistence type="predicted"/>
<evidence type="ECO:0000313" key="4">
    <source>
        <dbReference type="Proteomes" id="UP000275256"/>
    </source>
</evidence>
<evidence type="ECO:0000256" key="1">
    <source>
        <dbReference type="SAM" id="MobiDB-lite"/>
    </source>
</evidence>
<keyword evidence="2" id="KW-0812">Transmembrane</keyword>
<feature type="transmembrane region" description="Helical" evidence="2">
    <location>
        <begin position="48"/>
        <end position="64"/>
    </location>
</feature>
<organism evidence="3 4">
    <name type="scientific">Tessaracoccus antarcticus</name>
    <dbReference type="NCBI Taxonomy" id="2479848"/>
    <lineage>
        <taxon>Bacteria</taxon>
        <taxon>Bacillati</taxon>
        <taxon>Actinomycetota</taxon>
        <taxon>Actinomycetes</taxon>
        <taxon>Propionibacteriales</taxon>
        <taxon>Propionibacteriaceae</taxon>
        <taxon>Tessaracoccus</taxon>
    </lineage>
</organism>
<keyword evidence="2" id="KW-1133">Transmembrane helix</keyword>
<accession>A0A3M0G4N9</accession>